<evidence type="ECO:0000313" key="1">
    <source>
        <dbReference type="EMBL" id="KAF5787569.1"/>
    </source>
</evidence>
<dbReference type="EMBL" id="MNCJ02000325">
    <property type="protein sequence ID" value="KAF5787569.1"/>
    <property type="molecule type" value="Genomic_DNA"/>
</dbReference>
<dbReference type="Gramene" id="mRNA:HanXRQr2_Chr10g0454291">
    <property type="protein sequence ID" value="mRNA:HanXRQr2_Chr10g0454291"/>
    <property type="gene ID" value="HanXRQr2_Chr10g0454291"/>
</dbReference>
<dbReference type="Proteomes" id="UP000215914">
    <property type="component" value="Unassembled WGS sequence"/>
</dbReference>
<evidence type="ECO:0000313" key="2">
    <source>
        <dbReference type="Proteomes" id="UP000215914"/>
    </source>
</evidence>
<accession>A0A9K3HZI0</accession>
<organism evidence="1 2">
    <name type="scientific">Helianthus annuus</name>
    <name type="common">Common sunflower</name>
    <dbReference type="NCBI Taxonomy" id="4232"/>
    <lineage>
        <taxon>Eukaryota</taxon>
        <taxon>Viridiplantae</taxon>
        <taxon>Streptophyta</taxon>
        <taxon>Embryophyta</taxon>
        <taxon>Tracheophyta</taxon>
        <taxon>Spermatophyta</taxon>
        <taxon>Magnoliopsida</taxon>
        <taxon>eudicotyledons</taxon>
        <taxon>Gunneridae</taxon>
        <taxon>Pentapetalae</taxon>
        <taxon>asterids</taxon>
        <taxon>campanulids</taxon>
        <taxon>Asterales</taxon>
        <taxon>Asteraceae</taxon>
        <taxon>Asteroideae</taxon>
        <taxon>Heliantheae alliance</taxon>
        <taxon>Heliantheae</taxon>
        <taxon>Helianthus</taxon>
    </lineage>
</organism>
<reference evidence="1" key="2">
    <citation type="submission" date="2020-06" db="EMBL/GenBank/DDBJ databases">
        <title>Helianthus annuus Genome sequencing and assembly Release 2.</title>
        <authorList>
            <person name="Gouzy J."/>
            <person name="Langlade N."/>
            <person name="Munos S."/>
        </authorList>
    </citation>
    <scope>NUCLEOTIDE SEQUENCE</scope>
    <source>
        <tissue evidence="1">Leaves</tissue>
    </source>
</reference>
<comment type="caution">
    <text evidence="1">The sequence shown here is derived from an EMBL/GenBank/DDBJ whole genome shotgun (WGS) entry which is preliminary data.</text>
</comment>
<name>A0A9K3HZI0_HELAN</name>
<dbReference type="AlphaFoldDB" id="A0A9K3HZI0"/>
<proteinExistence type="predicted"/>
<reference evidence="1" key="1">
    <citation type="journal article" date="2017" name="Nature">
        <title>The sunflower genome provides insights into oil metabolism, flowering and Asterid evolution.</title>
        <authorList>
            <person name="Badouin H."/>
            <person name="Gouzy J."/>
            <person name="Grassa C.J."/>
            <person name="Murat F."/>
            <person name="Staton S.E."/>
            <person name="Cottret L."/>
            <person name="Lelandais-Briere C."/>
            <person name="Owens G.L."/>
            <person name="Carrere S."/>
            <person name="Mayjonade B."/>
            <person name="Legrand L."/>
            <person name="Gill N."/>
            <person name="Kane N.C."/>
            <person name="Bowers J.E."/>
            <person name="Hubner S."/>
            <person name="Bellec A."/>
            <person name="Berard A."/>
            <person name="Berges H."/>
            <person name="Blanchet N."/>
            <person name="Boniface M.C."/>
            <person name="Brunel D."/>
            <person name="Catrice O."/>
            <person name="Chaidir N."/>
            <person name="Claudel C."/>
            <person name="Donnadieu C."/>
            <person name="Faraut T."/>
            <person name="Fievet G."/>
            <person name="Helmstetter N."/>
            <person name="King M."/>
            <person name="Knapp S.J."/>
            <person name="Lai Z."/>
            <person name="Le Paslier M.C."/>
            <person name="Lippi Y."/>
            <person name="Lorenzon L."/>
            <person name="Mandel J.R."/>
            <person name="Marage G."/>
            <person name="Marchand G."/>
            <person name="Marquand E."/>
            <person name="Bret-Mestries E."/>
            <person name="Morien E."/>
            <person name="Nambeesan S."/>
            <person name="Nguyen T."/>
            <person name="Pegot-Espagnet P."/>
            <person name="Pouilly N."/>
            <person name="Raftis F."/>
            <person name="Sallet E."/>
            <person name="Schiex T."/>
            <person name="Thomas J."/>
            <person name="Vandecasteele C."/>
            <person name="Vares D."/>
            <person name="Vear F."/>
            <person name="Vautrin S."/>
            <person name="Crespi M."/>
            <person name="Mangin B."/>
            <person name="Burke J.M."/>
            <person name="Salse J."/>
            <person name="Munos S."/>
            <person name="Vincourt P."/>
            <person name="Rieseberg L.H."/>
            <person name="Langlade N.B."/>
        </authorList>
    </citation>
    <scope>NUCLEOTIDE SEQUENCE</scope>
    <source>
        <tissue evidence="1">Leaves</tissue>
    </source>
</reference>
<protein>
    <submittedName>
        <fullName evidence="1">Uncharacterized protein</fullName>
    </submittedName>
</protein>
<gene>
    <name evidence="1" type="ORF">HanXRQr2_Chr10g0454291</name>
</gene>
<sequence>MTNSVNRKTFTTFNCTFKGANTRSVHLEEDDLLLKLLRLLSAVGS</sequence>
<keyword evidence="2" id="KW-1185">Reference proteome</keyword>